<evidence type="ECO:0000256" key="8">
    <source>
        <dbReference type="ARBA" id="ARBA00023157"/>
    </source>
</evidence>
<dbReference type="CDD" id="cd02995">
    <property type="entry name" value="PDI_a_PDI_a'_C"/>
    <property type="match status" value="1"/>
</dbReference>
<dbReference type="PANTHER" id="PTHR18929:SF132">
    <property type="entry name" value="PROTEIN DISULFIDE-ISOMERASE A3"/>
    <property type="match status" value="1"/>
</dbReference>
<keyword evidence="9 13" id="KW-0413">Isomerase</keyword>
<dbReference type="EMBL" id="JH432114">
    <property type="status" value="NOT_ANNOTATED_CDS"/>
    <property type="molecule type" value="Genomic_DNA"/>
</dbReference>
<keyword evidence="6" id="KW-0677">Repeat</keyword>
<keyword evidence="7" id="KW-0256">Endoplasmic reticulum</keyword>
<dbReference type="InterPro" id="IPR005792">
    <property type="entry name" value="Prot_disulphide_isomerase"/>
</dbReference>
<evidence type="ECO:0000256" key="3">
    <source>
        <dbReference type="ARBA" id="ARBA00006347"/>
    </source>
</evidence>
<comment type="subcellular location">
    <subcellularLocation>
        <location evidence="2">Endoplasmic reticulum lumen</location>
    </subcellularLocation>
</comment>
<reference evidence="16" key="1">
    <citation type="submission" date="2011-05" db="EMBL/GenBank/DDBJ databases">
        <authorList>
            <person name="Richards S.R."/>
            <person name="Qu J."/>
            <person name="Jiang H."/>
            <person name="Jhangiani S.N."/>
            <person name="Agravi P."/>
            <person name="Goodspeed R."/>
            <person name="Gross S."/>
            <person name="Mandapat C."/>
            <person name="Jackson L."/>
            <person name="Mathew T."/>
            <person name="Pu L."/>
            <person name="Thornton R."/>
            <person name="Saada N."/>
            <person name="Wilczek-Boney K.B."/>
            <person name="Lee S."/>
            <person name="Kovar C."/>
            <person name="Wu Y."/>
            <person name="Scherer S.E."/>
            <person name="Worley K.C."/>
            <person name="Muzny D.M."/>
            <person name="Gibbs R."/>
        </authorList>
    </citation>
    <scope>NUCLEOTIDE SEQUENCE</scope>
    <source>
        <strain evidence="16">Brora</strain>
    </source>
</reference>
<organism evidence="15 16">
    <name type="scientific">Strigamia maritima</name>
    <name type="common">European centipede</name>
    <name type="synonym">Geophilus maritimus</name>
    <dbReference type="NCBI Taxonomy" id="126957"/>
    <lineage>
        <taxon>Eukaryota</taxon>
        <taxon>Metazoa</taxon>
        <taxon>Ecdysozoa</taxon>
        <taxon>Arthropoda</taxon>
        <taxon>Myriapoda</taxon>
        <taxon>Chilopoda</taxon>
        <taxon>Pleurostigmophora</taxon>
        <taxon>Geophilomorpha</taxon>
        <taxon>Linotaeniidae</taxon>
        <taxon>Strigamia</taxon>
    </lineage>
</organism>
<name>T1JE30_STRMM</name>
<dbReference type="Gene3D" id="3.40.30.10">
    <property type="entry name" value="Glutaredoxin"/>
    <property type="match status" value="4"/>
</dbReference>
<feature type="domain" description="Thioredoxin" evidence="14">
    <location>
        <begin position="3"/>
        <end position="129"/>
    </location>
</feature>
<evidence type="ECO:0000256" key="6">
    <source>
        <dbReference type="ARBA" id="ARBA00022737"/>
    </source>
</evidence>
<reference evidence="15" key="2">
    <citation type="submission" date="2015-02" db="UniProtKB">
        <authorList>
            <consortium name="EnsemblMetazoa"/>
        </authorList>
    </citation>
    <scope>IDENTIFICATION</scope>
</reference>
<evidence type="ECO:0000259" key="14">
    <source>
        <dbReference type="PROSITE" id="PS51352"/>
    </source>
</evidence>
<keyword evidence="10 11" id="KW-0676">Redox-active center</keyword>
<protein>
    <recommendedName>
        <fullName evidence="4 13">Protein disulfide-isomerase</fullName>
        <ecNumber evidence="4 13">5.3.4.1</ecNumber>
    </recommendedName>
</protein>
<dbReference type="InterPro" id="IPR036249">
    <property type="entry name" value="Thioredoxin-like_sf"/>
</dbReference>
<dbReference type="OMA" id="HRTQDSV"/>
<dbReference type="AlphaFoldDB" id="T1JE30"/>
<evidence type="ECO:0000256" key="5">
    <source>
        <dbReference type="ARBA" id="ARBA00022729"/>
    </source>
</evidence>
<dbReference type="GO" id="GO:0003756">
    <property type="term" value="F:protein disulfide isomerase activity"/>
    <property type="evidence" value="ECO:0007669"/>
    <property type="project" value="UniProtKB-EC"/>
</dbReference>
<feature type="disulfide bond" description="Redox-active" evidence="11">
    <location>
        <begin position="49"/>
        <end position="52"/>
    </location>
</feature>
<dbReference type="NCBIfam" id="TIGR01130">
    <property type="entry name" value="ER_PDI_fam"/>
    <property type="match status" value="1"/>
</dbReference>
<evidence type="ECO:0000256" key="10">
    <source>
        <dbReference type="ARBA" id="ARBA00023284"/>
    </source>
</evidence>
<dbReference type="Pfam" id="PF00085">
    <property type="entry name" value="Thioredoxin"/>
    <property type="match status" value="2"/>
</dbReference>
<evidence type="ECO:0000256" key="7">
    <source>
        <dbReference type="ARBA" id="ARBA00022824"/>
    </source>
</evidence>
<dbReference type="HOGENOM" id="CLU_025879_6_0_1"/>
<feature type="domain" description="Thioredoxin" evidence="14">
    <location>
        <begin position="353"/>
        <end position="473"/>
    </location>
</feature>
<feature type="chain" id="PRO_5005147063" description="Protein disulfide-isomerase" evidence="13">
    <location>
        <begin position="20"/>
        <end position="493"/>
    </location>
</feature>
<keyword evidence="16" id="KW-1185">Reference proteome</keyword>
<feature type="disulfide bond" description="Redox-active" evidence="11">
    <location>
        <begin position="395"/>
        <end position="398"/>
    </location>
</feature>
<dbReference type="FunFam" id="3.40.30.10:FF:000045">
    <property type="entry name" value="Disulfide-isomerase A3"/>
    <property type="match status" value="1"/>
</dbReference>
<comment type="catalytic activity">
    <reaction evidence="1 13">
        <text>Catalyzes the rearrangement of -S-S- bonds in proteins.</text>
        <dbReference type="EC" id="5.3.4.1"/>
    </reaction>
</comment>
<dbReference type="InterPro" id="IPR017937">
    <property type="entry name" value="Thioredoxin_CS"/>
</dbReference>
<evidence type="ECO:0000313" key="15">
    <source>
        <dbReference type="EnsemblMetazoa" id="SMAR012067-PA"/>
    </source>
</evidence>
<dbReference type="InterPro" id="IPR005788">
    <property type="entry name" value="PDI_thioredoxin-like_dom"/>
</dbReference>
<evidence type="ECO:0000256" key="2">
    <source>
        <dbReference type="ARBA" id="ARBA00004319"/>
    </source>
</evidence>
<dbReference type="FunFam" id="3.40.30.10:FF:000303">
    <property type="entry name" value="Protein disulfide-isomerase"/>
    <property type="match status" value="1"/>
</dbReference>
<evidence type="ECO:0000256" key="12">
    <source>
        <dbReference type="RuleBase" id="RU004208"/>
    </source>
</evidence>
<dbReference type="GO" id="GO:0034976">
    <property type="term" value="P:response to endoplasmic reticulum stress"/>
    <property type="evidence" value="ECO:0007669"/>
    <property type="project" value="TreeGrafter"/>
</dbReference>
<dbReference type="eggNOG" id="KOG0190">
    <property type="taxonomic scope" value="Eukaryota"/>
</dbReference>
<dbReference type="PRINTS" id="PR00421">
    <property type="entry name" value="THIOREDOXIN"/>
</dbReference>
<dbReference type="EC" id="5.3.4.1" evidence="4 13"/>
<dbReference type="PROSITE" id="PS51352">
    <property type="entry name" value="THIOREDOXIN_2"/>
    <property type="match status" value="2"/>
</dbReference>
<dbReference type="GO" id="GO:0006457">
    <property type="term" value="P:protein folding"/>
    <property type="evidence" value="ECO:0007669"/>
    <property type="project" value="TreeGrafter"/>
</dbReference>
<keyword evidence="8 11" id="KW-1015">Disulfide bond</keyword>
<dbReference type="STRING" id="126957.T1JE30"/>
<dbReference type="Pfam" id="PF13848">
    <property type="entry name" value="Thioredoxin_6"/>
    <property type="match status" value="1"/>
</dbReference>
<dbReference type="EnsemblMetazoa" id="SMAR012067-RA">
    <property type="protein sequence ID" value="SMAR012067-PA"/>
    <property type="gene ID" value="SMAR012067"/>
</dbReference>
<dbReference type="CDD" id="cd03073">
    <property type="entry name" value="PDI_b'_ERp72_ERp57"/>
    <property type="match status" value="1"/>
</dbReference>
<evidence type="ECO:0000256" key="1">
    <source>
        <dbReference type="ARBA" id="ARBA00001182"/>
    </source>
</evidence>
<comment type="similarity">
    <text evidence="3 12">Belongs to the protein disulfide isomerase family.</text>
</comment>
<dbReference type="FunFam" id="3.40.30.10:FF:000017">
    <property type="entry name" value="Protein disulfide-isomerase A4"/>
    <property type="match status" value="1"/>
</dbReference>
<dbReference type="PANTHER" id="PTHR18929">
    <property type="entry name" value="PROTEIN DISULFIDE ISOMERASE"/>
    <property type="match status" value="1"/>
</dbReference>
<dbReference type="Proteomes" id="UP000014500">
    <property type="component" value="Unassembled WGS sequence"/>
</dbReference>
<evidence type="ECO:0000256" key="13">
    <source>
        <dbReference type="RuleBase" id="RU361130"/>
    </source>
</evidence>
<proteinExistence type="inferred from homology"/>
<dbReference type="GO" id="GO:0005788">
    <property type="term" value="C:endoplasmic reticulum lumen"/>
    <property type="evidence" value="ECO:0007669"/>
    <property type="project" value="UniProtKB-SubCell"/>
</dbReference>
<feature type="signal peptide" evidence="13">
    <location>
        <begin position="1"/>
        <end position="19"/>
    </location>
</feature>
<dbReference type="SUPFAM" id="SSF52833">
    <property type="entry name" value="Thioredoxin-like"/>
    <property type="match status" value="3"/>
</dbReference>
<sequence>MLIFVSQLFLSAIIASVLSSDVLEFSDDDFGDRIRDSGTILVEFYAPWCGHCKRLAPEYERAATTLKESDPPIPLAKVDCTEPGKATCGKYGVSGYPTLKIFRDGEFSQDYSGPRDANGIVKYMQAQVGPSSKEINSVEDLEKFLSKQEVGVVGFFEADGSTLQKTFQKVADKLRESTRFAYSTNADVLKKYKHKNQIVLYRAPQMKNKFEDSEVVFKGDETDREEIEQFITNNYHGLVGHRTGDNMASFLTPLIIAYYKVDYVKNVKGTNYWRNRILKVADVHRGELTFAISNKDELTQEMNEFGITYASGDKPVVAGRNDKNEKFVMEAEFSPEAFNQFIVDFLAGKLTAYMKSEPIPDANDAPVKVAVAKNFDELVTNNDKDVLIEFYAPWCGHCKKLVPTYDELGTAMLGEDVEIVKMDATANDVPSQFEVSGFPTLFWAPKDKKLNPVRYEGGREFDDFVKYISKHATNELKSFDRSGKKKKSKKSEL</sequence>
<dbReference type="PhylomeDB" id="T1JE30"/>
<dbReference type="NCBIfam" id="TIGR01126">
    <property type="entry name" value="pdi_dom"/>
    <property type="match status" value="2"/>
</dbReference>
<evidence type="ECO:0000256" key="11">
    <source>
        <dbReference type="PIRSR" id="PIRSR605792-51"/>
    </source>
</evidence>
<dbReference type="PROSITE" id="PS00194">
    <property type="entry name" value="THIOREDOXIN_1"/>
    <property type="match status" value="2"/>
</dbReference>
<evidence type="ECO:0000256" key="4">
    <source>
        <dbReference type="ARBA" id="ARBA00012723"/>
    </source>
</evidence>
<dbReference type="FunFam" id="3.40.30.10:FF:000077">
    <property type="entry name" value="Protein disulfide-isomerase"/>
    <property type="match status" value="1"/>
</dbReference>
<evidence type="ECO:0000313" key="16">
    <source>
        <dbReference type="Proteomes" id="UP000014500"/>
    </source>
</evidence>
<dbReference type="InterPro" id="IPR013766">
    <property type="entry name" value="Thioredoxin_domain"/>
</dbReference>
<accession>T1JE30</accession>
<dbReference type="CDD" id="cd02961">
    <property type="entry name" value="PDI_a_family"/>
    <property type="match status" value="1"/>
</dbReference>
<keyword evidence="5 13" id="KW-0732">Signal</keyword>
<evidence type="ECO:0000256" key="9">
    <source>
        <dbReference type="ARBA" id="ARBA00023235"/>
    </source>
</evidence>